<dbReference type="InterPro" id="IPR002130">
    <property type="entry name" value="Cyclophilin-type_PPIase_dom"/>
</dbReference>
<dbReference type="SUPFAM" id="SSF50891">
    <property type="entry name" value="Cyclophilin-like"/>
    <property type="match status" value="1"/>
</dbReference>
<evidence type="ECO:0000256" key="1">
    <source>
        <dbReference type="SAM" id="Coils"/>
    </source>
</evidence>
<feature type="coiled-coil region" evidence="1">
    <location>
        <begin position="117"/>
        <end position="144"/>
    </location>
</feature>
<dbReference type="EMBL" id="BLLK01000022">
    <property type="protein sequence ID" value="GFH46960.1"/>
    <property type="molecule type" value="Genomic_DNA"/>
</dbReference>
<dbReference type="GO" id="GO:0003755">
    <property type="term" value="F:peptidyl-prolyl cis-trans isomerase activity"/>
    <property type="evidence" value="ECO:0007669"/>
    <property type="project" value="InterPro"/>
</dbReference>
<name>A0AAD3CKW1_9STRA</name>
<evidence type="ECO:0000313" key="4">
    <source>
        <dbReference type="EMBL" id="GFH46960.1"/>
    </source>
</evidence>
<dbReference type="Pfam" id="PF00160">
    <property type="entry name" value="Pro_isomerase"/>
    <property type="match status" value="1"/>
</dbReference>
<feature type="domain" description="PPIase cyclophilin-type" evidence="3">
    <location>
        <begin position="244"/>
        <end position="370"/>
    </location>
</feature>
<evidence type="ECO:0000313" key="5">
    <source>
        <dbReference type="Proteomes" id="UP001054902"/>
    </source>
</evidence>
<sequence>MTNYYGEDLYAATAGVDDAPSLADECYGKQWGDRKNMRLRTPTKASYSINTNAFTPKKKKSSILPDSYETNNCQTFFATDRPNGPSRRFHFISITTIFRFIAIFTLATYAWRQEGTVERKGKDVKDMEKEIEYLKDAIHDTEWEISDVHEHFEELHTQTHTRSKKRVDIGWEIEDEEDRLEVTDSIIEHHEDQTEERIELENHMKSFHEKLLVERFGKGPYRVDVELLVEGTRRYFTLETAPHSQMPHTIYVFMDMVSRGAWNDTVFIHMWNHIVQAAPIKPSGTNERENINGMLAFPESSDYFQHEMYTMGFSGRPGGPEFYINLKDNYESHGPGKQDHSRILNDSDPCFAKVVKGTETIDLLRTVSNNVIKNHEENGGDAYSFSAIKSMNIVHR</sequence>
<evidence type="ECO:0000256" key="2">
    <source>
        <dbReference type="SAM" id="Phobius"/>
    </source>
</evidence>
<comment type="caution">
    <text evidence="4">The sequence shown here is derived from an EMBL/GenBank/DDBJ whole genome shotgun (WGS) entry which is preliminary data.</text>
</comment>
<keyword evidence="2" id="KW-0472">Membrane</keyword>
<proteinExistence type="predicted"/>
<dbReference type="Gene3D" id="2.40.100.10">
    <property type="entry name" value="Cyclophilin-like"/>
    <property type="match status" value="1"/>
</dbReference>
<keyword evidence="1" id="KW-0175">Coiled coil</keyword>
<dbReference type="InterPro" id="IPR029000">
    <property type="entry name" value="Cyclophilin-like_dom_sf"/>
</dbReference>
<dbReference type="Proteomes" id="UP001054902">
    <property type="component" value="Unassembled WGS sequence"/>
</dbReference>
<protein>
    <recommendedName>
        <fullName evidence="3">PPIase cyclophilin-type domain-containing protein</fullName>
    </recommendedName>
</protein>
<reference evidence="4 5" key="1">
    <citation type="journal article" date="2021" name="Sci. Rep.">
        <title>The genome of the diatom Chaetoceros tenuissimus carries an ancient integrated fragment of an extant virus.</title>
        <authorList>
            <person name="Hongo Y."/>
            <person name="Kimura K."/>
            <person name="Takaki Y."/>
            <person name="Yoshida Y."/>
            <person name="Baba S."/>
            <person name="Kobayashi G."/>
            <person name="Nagasaki K."/>
            <person name="Hano T."/>
            <person name="Tomaru Y."/>
        </authorList>
    </citation>
    <scope>NUCLEOTIDE SEQUENCE [LARGE SCALE GENOMIC DNA]</scope>
    <source>
        <strain evidence="4 5">NIES-3715</strain>
    </source>
</reference>
<organism evidence="4 5">
    <name type="scientific">Chaetoceros tenuissimus</name>
    <dbReference type="NCBI Taxonomy" id="426638"/>
    <lineage>
        <taxon>Eukaryota</taxon>
        <taxon>Sar</taxon>
        <taxon>Stramenopiles</taxon>
        <taxon>Ochrophyta</taxon>
        <taxon>Bacillariophyta</taxon>
        <taxon>Coscinodiscophyceae</taxon>
        <taxon>Chaetocerotophycidae</taxon>
        <taxon>Chaetocerotales</taxon>
        <taxon>Chaetocerotaceae</taxon>
        <taxon>Chaetoceros</taxon>
    </lineage>
</organism>
<evidence type="ECO:0000259" key="3">
    <source>
        <dbReference type="Pfam" id="PF00160"/>
    </source>
</evidence>
<feature type="transmembrane region" description="Helical" evidence="2">
    <location>
        <begin position="91"/>
        <end position="111"/>
    </location>
</feature>
<accession>A0AAD3CKW1</accession>
<keyword evidence="2" id="KW-0812">Transmembrane</keyword>
<gene>
    <name evidence="4" type="ORF">CTEN210_03435</name>
</gene>
<keyword evidence="2" id="KW-1133">Transmembrane helix</keyword>
<dbReference type="AlphaFoldDB" id="A0AAD3CKW1"/>
<keyword evidence="5" id="KW-1185">Reference proteome</keyword>